<proteinExistence type="predicted"/>
<evidence type="ECO:0000256" key="1">
    <source>
        <dbReference type="ARBA" id="ARBA00022676"/>
    </source>
</evidence>
<accession>A0A679JEF2</accession>
<evidence type="ECO:0000313" key="5">
    <source>
        <dbReference type="EMBL" id="CAA2106080.1"/>
    </source>
</evidence>
<feature type="domain" description="Glycosyltransferase 61 catalytic" evidence="4">
    <location>
        <begin position="159"/>
        <end position="340"/>
    </location>
</feature>
<dbReference type="Pfam" id="PF04577">
    <property type="entry name" value="Glyco_transf_61"/>
    <property type="match status" value="1"/>
</dbReference>
<organism evidence="5">
    <name type="scientific">Methylobacterium bullatum</name>
    <dbReference type="NCBI Taxonomy" id="570505"/>
    <lineage>
        <taxon>Bacteria</taxon>
        <taxon>Pseudomonadati</taxon>
        <taxon>Pseudomonadota</taxon>
        <taxon>Alphaproteobacteria</taxon>
        <taxon>Hyphomicrobiales</taxon>
        <taxon>Methylobacteriaceae</taxon>
        <taxon>Methylobacterium</taxon>
    </lineage>
</organism>
<name>A0A679JEF2_9HYPH</name>
<reference evidence="5" key="1">
    <citation type="submission" date="2019-12" db="EMBL/GenBank/DDBJ databases">
        <authorList>
            <person name="Cremers G."/>
        </authorList>
    </citation>
    <scope>NUCLEOTIDE SEQUENCE</scope>
    <source>
        <strain evidence="5">Mbul1</strain>
    </source>
</reference>
<dbReference type="PANTHER" id="PTHR20961">
    <property type="entry name" value="GLYCOSYLTRANSFERASE"/>
    <property type="match status" value="1"/>
</dbReference>
<keyword evidence="2" id="KW-0808">Transferase</keyword>
<keyword evidence="3" id="KW-0325">Glycoprotein</keyword>
<evidence type="ECO:0000256" key="3">
    <source>
        <dbReference type="ARBA" id="ARBA00023180"/>
    </source>
</evidence>
<dbReference type="InterPro" id="IPR007657">
    <property type="entry name" value="Glycosyltransferase_61"/>
</dbReference>
<keyword evidence="1" id="KW-0328">Glycosyltransferase</keyword>
<evidence type="ECO:0000256" key="2">
    <source>
        <dbReference type="ARBA" id="ARBA00022679"/>
    </source>
</evidence>
<dbReference type="EMBL" id="LR743504">
    <property type="protein sequence ID" value="CAA2106080.1"/>
    <property type="molecule type" value="Genomic_DNA"/>
</dbReference>
<gene>
    <name evidence="5" type="ORF">MBUL_03509</name>
</gene>
<dbReference type="GO" id="GO:0016757">
    <property type="term" value="F:glycosyltransferase activity"/>
    <property type="evidence" value="ECO:0007669"/>
    <property type="project" value="UniProtKB-KW"/>
</dbReference>
<dbReference type="InterPro" id="IPR049625">
    <property type="entry name" value="Glyco_transf_61_cat"/>
</dbReference>
<dbReference type="AlphaFoldDB" id="A0A679JEF2"/>
<sequence length="402" mass="43874">MARHHTFLERLFDLKPYASAFSTALLGWHPALRRSTGYFPDFAWPADRARVISDETRRHRLCAPGYDAARAIVMRHNADVMNGLETACMGDTTRTMIAGIGGVLIPGHTVIPADYDTGRQISLGQRGQARWAFCHPAPIGLRKIVLTERCLAIPPVFHFGHLLTDVLMPICEAVRVGAIDKREETVFVTASHPPLVTAFLDGLKALGYPIRQLVLKATDHVVTERYVYARSHCPNIERIFGVPQALDTARAIFRAAYRGHPITPPASKLYLRRRNQRLRVVEGEDALVERLERAGFRIFEPGWGNHAEQMAAIAGADVVAAVHGAALANTIFCKPGATVVELMASTSRKSTVLHWASEGGADYVPVLGGPEGARQSFAIDPAATAEAILRAVEPAPRLHAGA</sequence>
<evidence type="ECO:0000259" key="4">
    <source>
        <dbReference type="Pfam" id="PF04577"/>
    </source>
</evidence>
<protein>
    <recommendedName>
        <fullName evidence="4">Glycosyltransferase 61 catalytic domain-containing protein</fullName>
    </recommendedName>
</protein>